<dbReference type="InterPro" id="IPR051016">
    <property type="entry name" value="Diverse_Substrate_AcTransf"/>
</dbReference>
<evidence type="ECO:0000313" key="4">
    <source>
        <dbReference type="EMBL" id="SHG42251.1"/>
    </source>
</evidence>
<evidence type="ECO:0000256" key="1">
    <source>
        <dbReference type="ARBA" id="ARBA00022679"/>
    </source>
</evidence>
<dbReference type="CDD" id="cd04301">
    <property type="entry name" value="NAT_SF"/>
    <property type="match status" value="1"/>
</dbReference>
<dbReference type="OrthoDB" id="9805924at2"/>
<keyword evidence="5" id="KW-1185">Reference proteome</keyword>
<evidence type="ECO:0000259" key="3">
    <source>
        <dbReference type="PROSITE" id="PS51186"/>
    </source>
</evidence>
<protein>
    <submittedName>
        <fullName evidence="4">Acetyltransferase (GNAT) family protein</fullName>
    </submittedName>
</protein>
<dbReference type="Proteomes" id="UP000184212">
    <property type="component" value="Unassembled WGS sequence"/>
</dbReference>
<dbReference type="PANTHER" id="PTHR10545">
    <property type="entry name" value="DIAMINE N-ACETYLTRANSFERASE"/>
    <property type="match status" value="1"/>
</dbReference>
<dbReference type="PANTHER" id="PTHR10545:SF29">
    <property type="entry name" value="GH14572P-RELATED"/>
    <property type="match status" value="1"/>
</dbReference>
<dbReference type="GO" id="GO:0008080">
    <property type="term" value="F:N-acetyltransferase activity"/>
    <property type="evidence" value="ECO:0007669"/>
    <property type="project" value="TreeGrafter"/>
</dbReference>
<keyword evidence="1 4" id="KW-0808">Transferase</keyword>
<reference evidence="4 5" key="1">
    <citation type="submission" date="2016-11" db="EMBL/GenBank/DDBJ databases">
        <authorList>
            <person name="Jaros S."/>
            <person name="Januszkiewicz K."/>
            <person name="Wedrychowicz H."/>
        </authorList>
    </citation>
    <scope>NUCLEOTIDE SEQUENCE [LARGE SCALE GENOMIC DNA]</scope>
    <source>
        <strain evidence="4 5">DSM 24574</strain>
    </source>
</reference>
<dbReference type="AlphaFoldDB" id="A0A1M5JNZ4"/>
<dbReference type="InterPro" id="IPR016181">
    <property type="entry name" value="Acyl_CoA_acyltransferase"/>
</dbReference>
<evidence type="ECO:0000256" key="2">
    <source>
        <dbReference type="ARBA" id="ARBA00023315"/>
    </source>
</evidence>
<proteinExistence type="predicted"/>
<dbReference type="InterPro" id="IPR000182">
    <property type="entry name" value="GNAT_dom"/>
</dbReference>
<accession>A0A1M5JNZ4</accession>
<dbReference type="EMBL" id="FQWQ01000001">
    <property type="protein sequence ID" value="SHG42251.1"/>
    <property type="molecule type" value="Genomic_DNA"/>
</dbReference>
<dbReference type="SUPFAM" id="SSF55729">
    <property type="entry name" value="Acyl-CoA N-acyltransferases (Nat)"/>
    <property type="match status" value="1"/>
</dbReference>
<sequence>MKYDIRSCEPGDLPTLVSLCEKHAAHEQASYSPEGKLEALRRAIFSQSPSLYCYVVASAEGVVGYCTFTFDFSTWDAQRFLYLDCLYLNPEYRNLGIGKKIFDLLMDVAIQNQCANLQWQTPVFNERAIEFYNRMGAKAKEKMRFSLEPKPVEIV</sequence>
<dbReference type="RefSeq" id="WP_073130033.1">
    <property type="nucleotide sequence ID" value="NZ_FQWQ01000001.1"/>
</dbReference>
<evidence type="ECO:0000313" key="5">
    <source>
        <dbReference type="Proteomes" id="UP000184212"/>
    </source>
</evidence>
<organism evidence="4 5">
    <name type="scientific">Chryseolinea serpens</name>
    <dbReference type="NCBI Taxonomy" id="947013"/>
    <lineage>
        <taxon>Bacteria</taxon>
        <taxon>Pseudomonadati</taxon>
        <taxon>Bacteroidota</taxon>
        <taxon>Cytophagia</taxon>
        <taxon>Cytophagales</taxon>
        <taxon>Fulvivirgaceae</taxon>
        <taxon>Chryseolinea</taxon>
    </lineage>
</organism>
<name>A0A1M5JNZ4_9BACT</name>
<gene>
    <name evidence="4" type="ORF">SAMN04488109_0195</name>
</gene>
<dbReference type="STRING" id="947013.SAMN04488109_0195"/>
<dbReference type="PROSITE" id="PS51186">
    <property type="entry name" value="GNAT"/>
    <property type="match status" value="1"/>
</dbReference>
<dbReference type="Gene3D" id="3.40.630.30">
    <property type="match status" value="1"/>
</dbReference>
<feature type="domain" description="N-acetyltransferase" evidence="3">
    <location>
        <begin position="3"/>
        <end position="155"/>
    </location>
</feature>
<dbReference type="Pfam" id="PF00583">
    <property type="entry name" value="Acetyltransf_1"/>
    <property type="match status" value="1"/>
</dbReference>
<keyword evidence="2" id="KW-0012">Acyltransferase</keyword>